<dbReference type="Proteomes" id="UP000317940">
    <property type="component" value="Unassembled WGS sequence"/>
</dbReference>
<evidence type="ECO:0000313" key="3">
    <source>
        <dbReference type="EMBL" id="TWF71652.1"/>
    </source>
</evidence>
<keyword evidence="3" id="KW-0808">Transferase</keyword>
<name>A0A561S9V1_9ACTN</name>
<dbReference type="InterPro" id="IPR021975">
    <property type="entry name" value="Rifampin_Arr"/>
</dbReference>
<evidence type="ECO:0000259" key="2">
    <source>
        <dbReference type="Pfam" id="PF12120"/>
    </source>
</evidence>
<evidence type="ECO:0000313" key="4">
    <source>
        <dbReference type="Proteomes" id="UP000317940"/>
    </source>
</evidence>
<dbReference type="GO" id="GO:0016740">
    <property type="term" value="F:transferase activity"/>
    <property type="evidence" value="ECO:0007669"/>
    <property type="project" value="UniProtKB-KW"/>
</dbReference>
<protein>
    <submittedName>
        <fullName evidence="3">Rifampin ADP-ribosyltransferase</fullName>
    </submittedName>
</protein>
<dbReference type="EMBL" id="VIWT01000008">
    <property type="protein sequence ID" value="TWF71652.1"/>
    <property type="molecule type" value="Genomic_DNA"/>
</dbReference>
<comment type="caution">
    <text evidence="3">The sequence shown here is derived from an EMBL/GenBank/DDBJ whole genome shotgun (WGS) entry which is preliminary data.</text>
</comment>
<dbReference type="AlphaFoldDB" id="A0A561S9V1"/>
<reference evidence="3 4" key="1">
    <citation type="submission" date="2019-06" db="EMBL/GenBank/DDBJ databases">
        <title>Sequencing the genomes of 1000 actinobacteria strains.</title>
        <authorList>
            <person name="Klenk H.-P."/>
        </authorList>
    </citation>
    <scope>NUCLEOTIDE SEQUENCE [LARGE SCALE GENOMIC DNA]</scope>
    <source>
        <strain evidence="3 4">DSM 44826</strain>
    </source>
</reference>
<dbReference type="InterPro" id="IPR038611">
    <property type="entry name" value="Arr_sf"/>
</dbReference>
<organism evidence="3 4">
    <name type="scientific">Kitasatospora viridis</name>
    <dbReference type="NCBI Taxonomy" id="281105"/>
    <lineage>
        <taxon>Bacteria</taxon>
        <taxon>Bacillati</taxon>
        <taxon>Actinomycetota</taxon>
        <taxon>Actinomycetes</taxon>
        <taxon>Kitasatosporales</taxon>
        <taxon>Streptomycetaceae</taxon>
        <taxon>Kitasatospora</taxon>
    </lineage>
</organism>
<feature type="domain" description="Rifampin ADP-ribosyltransferase" evidence="2">
    <location>
        <begin position="144"/>
        <end position="241"/>
    </location>
</feature>
<keyword evidence="4" id="KW-1185">Reference proteome</keyword>
<evidence type="ECO:0000256" key="1">
    <source>
        <dbReference type="SAM" id="MobiDB-lite"/>
    </source>
</evidence>
<dbReference type="OrthoDB" id="5509356at2"/>
<sequence length="258" mass="28509">MSLLWKNAAQLSRTAGWQPWEGTDEIHPNDLEGGYYPHSGAGDGGLSHHDVWGGQASENVRSLANSIRQHGYSPERHGQVNLNVTDHGENLYNTGPGSHPTDPAYHDVHHEHLLQALKDSGHGPVPVHIHDQRSDEDGTSAPRYYHGTTAEDLEHVHPNHGSNGNFGRFTHEAGYAYATGKENAWHYAERAAGAYGGTPHVYEVSPRGPVEEDPRYDQHGNSRGNFADDVRSKHGFTVVGEEPSRHEAHDEDDEEHWG</sequence>
<feature type="compositionally biased region" description="Basic and acidic residues" evidence="1">
    <location>
        <begin position="209"/>
        <end position="232"/>
    </location>
</feature>
<gene>
    <name evidence="3" type="ORF">FHX73_1823</name>
</gene>
<proteinExistence type="predicted"/>
<feature type="region of interest" description="Disordered" evidence="1">
    <location>
        <begin position="208"/>
        <end position="258"/>
    </location>
</feature>
<accession>A0A561S9V1</accession>
<dbReference type="RefSeq" id="WP_145911455.1">
    <property type="nucleotide sequence ID" value="NZ_BAAAMZ010000022.1"/>
</dbReference>
<dbReference type="Pfam" id="PF12120">
    <property type="entry name" value="Arr-ms"/>
    <property type="match status" value="1"/>
</dbReference>
<dbReference type="Gene3D" id="3.20.170.40">
    <property type="entry name" value="Rifampin ADP-ribosyltransferase domain"/>
    <property type="match status" value="1"/>
</dbReference>